<comment type="caution">
    <text evidence="2">The sequence shown here is derived from an EMBL/GenBank/DDBJ whole genome shotgun (WGS) entry which is preliminary data.</text>
</comment>
<proteinExistence type="predicted"/>
<feature type="non-terminal residue" evidence="2">
    <location>
        <position position="1"/>
    </location>
</feature>
<dbReference type="Proteomes" id="UP000708208">
    <property type="component" value="Unassembled WGS sequence"/>
</dbReference>
<organism evidence="2 3">
    <name type="scientific">Allacma fusca</name>
    <dbReference type="NCBI Taxonomy" id="39272"/>
    <lineage>
        <taxon>Eukaryota</taxon>
        <taxon>Metazoa</taxon>
        <taxon>Ecdysozoa</taxon>
        <taxon>Arthropoda</taxon>
        <taxon>Hexapoda</taxon>
        <taxon>Collembola</taxon>
        <taxon>Symphypleona</taxon>
        <taxon>Sminthuridae</taxon>
        <taxon>Allacma</taxon>
    </lineage>
</organism>
<accession>A0A8J2LCP1</accession>
<protein>
    <submittedName>
        <fullName evidence="2">Uncharacterized protein</fullName>
    </submittedName>
</protein>
<sequence length="178" mass="19766">QEEKLKVRKVKKIPRKPSVSEGALNLISPDDIVEEVPDIVYSEATGPDGRPVLIQGQPSLVKKTSLTPTEVEELGPVFLEVIGPDGTPVTVEVLDVRPDLLEEDYGKPRLLKKQVKKTRFGVRKEARDKTGTKESPTTHFVEALGPDGVPVIVEVNADDLEEKEKRILTFKKKVKKPK</sequence>
<evidence type="ECO:0000313" key="2">
    <source>
        <dbReference type="EMBL" id="CAG7829586.1"/>
    </source>
</evidence>
<feature type="region of interest" description="Disordered" evidence="1">
    <location>
        <begin position="122"/>
        <end position="142"/>
    </location>
</feature>
<feature type="compositionally biased region" description="Basic and acidic residues" evidence="1">
    <location>
        <begin position="122"/>
        <end position="132"/>
    </location>
</feature>
<feature type="non-terminal residue" evidence="2">
    <location>
        <position position="178"/>
    </location>
</feature>
<gene>
    <name evidence="2" type="ORF">AFUS01_LOCUS39445</name>
</gene>
<reference evidence="2" key="1">
    <citation type="submission" date="2021-06" db="EMBL/GenBank/DDBJ databases">
        <authorList>
            <person name="Hodson N. C."/>
            <person name="Mongue J. A."/>
            <person name="Jaron S. K."/>
        </authorList>
    </citation>
    <scope>NUCLEOTIDE SEQUENCE</scope>
</reference>
<keyword evidence="3" id="KW-1185">Reference proteome</keyword>
<evidence type="ECO:0000313" key="3">
    <source>
        <dbReference type="Proteomes" id="UP000708208"/>
    </source>
</evidence>
<evidence type="ECO:0000256" key="1">
    <source>
        <dbReference type="SAM" id="MobiDB-lite"/>
    </source>
</evidence>
<name>A0A8J2LCP1_9HEXA</name>
<dbReference type="AlphaFoldDB" id="A0A8J2LCP1"/>
<dbReference type="EMBL" id="CAJVCH010552152">
    <property type="protein sequence ID" value="CAG7829586.1"/>
    <property type="molecule type" value="Genomic_DNA"/>
</dbReference>